<dbReference type="HOGENOM" id="CLU_2634170_0_0_5"/>
<dbReference type="EMBL" id="CP002130">
    <property type="protein sequence ID" value="AEI89233.1"/>
    <property type="molecule type" value="Genomic_DNA"/>
</dbReference>
<evidence type="ECO:0000313" key="2">
    <source>
        <dbReference type="Proteomes" id="UP000006639"/>
    </source>
</evidence>
<keyword evidence="2" id="KW-1185">Reference proteome</keyword>
<name>F7XX34_MIDMI</name>
<dbReference type="Gene3D" id="1.20.1260.100">
    <property type="entry name" value="TspO/MBR protein"/>
    <property type="match status" value="1"/>
</dbReference>
<proteinExistence type="predicted"/>
<evidence type="ECO:0000313" key="1">
    <source>
        <dbReference type="EMBL" id="AEI89233.1"/>
    </source>
</evidence>
<dbReference type="InterPro" id="IPR038330">
    <property type="entry name" value="TspO/MBR-related_sf"/>
</dbReference>
<dbReference type="KEGG" id="mmn:midi_00952"/>
<dbReference type="Proteomes" id="UP000006639">
    <property type="component" value="Chromosome"/>
</dbReference>
<reference evidence="1 2" key="1">
    <citation type="journal article" date="2011" name="Mol. Biol. Evol.">
        <title>Phylogenomic evidence for the presence of a flagellum and cbb3 oxidase in the free-living mitochondrial ancestor.</title>
        <authorList>
            <person name="Sassera D."/>
            <person name="Lo N."/>
            <person name="Epis S."/>
            <person name="D'Auria G."/>
            <person name="Montagna M."/>
            <person name="Comandatore F."/>
            <person name="Horner D."/>
            <person name="Pereto J."/>
            <person name="Luciano A.M."/>
            <person name="Franciosi F."/>
            <person name="Ferri E."/>
            <person name="Crotti E."/>
            <person name="Bazzocchi C."/>
            <person name="Daffonchio D."/>
            <person name="Sacchi L."/>
            <person name="Moya A."/>
            <person name="Latorre A."/>
            <person name="Bandi C."/>
        </authorList>
    </citation>
    <scope>NUCLEOTIDE SEQUENCE [LARGE SCALE GENOMIC DNA]</scope>
    <source>
        <strain evidence="1 2">IricVA</strain>
    </source>
</reference>
<accession>F7XX34</accession>
<gene>
    <name evidence="1" type="ordered locus">midi_00952</name>
</gene>
<dbReference type="AlphaFoldDB" id="F7XX34"/>
<organism evidence="1 2">
    <name type="scientific">Midichloria mitochondrii (strain IricVA)</name>
    <dbReference type="NCBI Taxonomy" id="696127"/>
    <lineage>
        <taxon>Bacteria</taxon>
        <taxon>Pseudomonadati</taxon>
        <taxon>Pseudomonadota</taxon>
        <taxon>Alphaproteobacteria</taxon>
        <taxon>Rickettsiales</taxon>
        <taxon>Candidatus Midichloriaceae</taxon>
        <taxon>Candidatus Midichloria</taxon>
    </lineage>
</organism>
<protein>
    <submittedName>
        <fullName evidence="1">Uncharacterized protein</fullName>
    </submittedName>
</protein>
<sequence length="77" mass="9179">MMPYLLWILFASYLNFYIWQHNLCYEFMNVSKKSIFLWYLPHIGEYVQIIIAISDRRTKSHPIDIASALSTAIIMSF</sequence>